<evidence type="ECO:0000313" key="3">
    <source>
        <dbReference type="EnsemblMetazoa" id="HelroP171825"/>
    </source>
</evidence>
<evidence type="ECO:0000256" key="1">
    <source>
        <dbReference type="SAM" id="SignalP"/>
    </source>
</evidence>
<reference evidence="3" key="3">
    <citation type="submission" date="2015-06" db="UniProtKB">
        <authorList>
            <consortium name="EnsemblMetazoa"/>
        </authorList>
    </citation>
    <scope>IDENTIFICATION</scope>
</reference>
<proteinExistence type="predicted"/>
<evidence type="ECO:0000313" key="4">
    <source>
        <dbReference type="Proteomes" id="UP000015101"/>
    </source>
</evidence>
<dbReference type="InParanoid" id="T1F4Q9"/>
<evidence type="ECO:0008006" key="5">
    <source>
        <dbReference type="Google" id="ProtNLM"/>
    </source>
</evidence>
<feature type="chain" id="PRO_5010980307" description="Secreted protein" evidence="1">
    <location>
        <begin position="27"/>
        <end position="267"/>
    </location>
</feature>
<feature type="signal peptide" evidence="1">
    <location>
        <begin position="1"/>
        <end position="26"/>
    </location>
</feature>
<dbReference type="GeneID" id="20203808"/>
<gene>
    <name evidence="3" type="primary">20203808</name>
    <name evidence="2" type="ORF">HELRODRAFT_171825</name>
</gene>
<dbReference type="EMBL" id="KB096365">
    <property type="protein sequence ID" value="ESO05423.1"/>
    <property type="molecule type" value="Genomic_DNA"/>
</dbReference>
<organism evidence="3 4">
    <name type="scientific">Helobdella robusta</name>
    <name type="common">Californian leech</name>
    <dbReference type="NCBI Taxonomy" id="6412"/>
    <lineage>
        <taxon>Eukaryota</taxon>
        <taxon>Metazoa</taxon>
        <taxon>Spiralia</taxon>
        <taxon>Lophotrochozoa</taxon>
        <taxon>Annelida</taxon>
        <taxon>Clitellata</taxon>
        <taxon>Hirudinea</taxon>
        <taxon>Rhynchobdellida</taxon>
        <taxon>Glossiphoniidae</taxon>
        <taxon>Helobdella</taxon>
    </lineage>
</organism>
<keyword evidence="4" id="KW-1185">Reference proteome</keyword>
<dbReference type="RefSeq" id="XP_009016738.1">
    <property type="nucleotide sequence ID" value="XM_009018490.1"/>
</dbReference>
<keyword evidence="1" id="KW-0732">Signal</keyword>
<dbReference type="EMBL" id="AMQM01003936">
    <property type="status" value="NOT_ANNOTATED_CDS"/>
    <property type="molecule type" value="Genomic_DNA"/>
</dbReference>
<dbReference type="Proteomes" id="UP000015101">
    <property type="component" value="Unassembled WGS sequence"/>
</dbReference>
<dbReference type="AlphaFoldDB" id="T1F4Q9"/>
<sequence length="267" mass="30827">MQRRCLPACLPVFILLPLLLFQFCCGHVLKQLRVCVLMQTRETNASTCSLHTTCKCRAFQRSECTFQKIIKSTRCNATATHANVNDPEIKTKMCQILRHHSHFHFHGRLMSGPSSKTLPAVGCCCWMRIAFLTRARFSRDEPFLFLRVYTFVTAVQQQYCRRFFPSQVASHYTDDDLKCYSTLNLFAQQSPKPSAQYQTETSKVINFLHPRNTKENAPTSVRQSTQIFVCSRLKRRLPMCNKNMALLRCEIRSAICSRSIVKKTILN</sequence>
<name>T1F4Q9_HELRO</name>
<dbReference type="HOGENOM" id="CLU_1043075_0_0_1"/>
<accession>T1F4Q9</accession>
<protein>
    <recommendedName>
        <fullName evidence="5">Secreted protein</fullName>
    </recommendedName>
</protein>
<dbReference type="CTD" id="20203808"/>
<reference evidence="4" key="1">
    <citation type="submission" date="2012-12" db="EMBL/GenBank/DDBJ databases">
        <authorList>
            <person name="Hellsten U."/>
            <person name="Grimwood J."/>
            <person name="Chapman J.A."/>
            <person name="Shapiro H."/>
            <person name="Aerts A."/>
            <person name="Otillar R.P."/>
            <person name="Terry A.Y."/>
            <person name="Boore J.L."/>
            <person name="Simakov O."/>
            <person name="Marletaz F."/>
            <person name="Cho S.-J."/>
            <person name="Edsinger-Gonzales E."/>
            <person name="Havlak P."/>
            <person name="Kuo D.-H."/>
            <person name="Larsson T."/>
            <person name="Lv J."/>
            <person name="Arendt D."/>
            <person name="Savage R."/>
            <person name="Osoegawa K."/>
            <person name="de Jong P."/>
            <person name="Lindberg D.R."/>
            <person name="Seaver E.C."/>
            <person name="Weisblat D.A."/>
            <person name="Putnam N.H."/>
            <person name="Grigoriev I.V."/>
            <person name="Rokhsar D.S."/>
        </authorList>
    </citation>
    <scope>NUCLEOTIDE SEQUENCE</scope>
</reference>
<reference evidence="2 4" key="2">
    <citation type="journal article" date="2013" name="Nature">
        <title>Insights into bilaterian evolution from three spiralian genomes.</title>
        <authorList>
            <person name="Simakov O."/>
            <person name="Marletaz F."/>
            <person name="Cho S.J."/>
            <person name="Edsinger-Gonzales E."/>
            <person name="Havlak P."/>
            <person name="Hellsten U."/>
            <person name="Kuo D.H."/>
            <person name="Larsson T."/>
            <person name="Lv J."/>
            <person name="Arendt D."/>
            <person name="Savage R."/>
            <person name="Osoegawa K."/>
            <person name="de Jong P."/>
            <person name="Grimwood J."/>
            <person name="Chapman J.A."/>
            <person name="Shapiro H."/>
            <person name="Aerts A."/>
            <person name="Otillar R.P."/>
            <person name="Terry A.Y."/>
            <person name="Boore J.L."/>
            <person name="Grigoriev I.V."/>
            <person name="Lindberg D.R."/>
            <person name="Seaver E.C."/>
            <person name="Weisblat D.A."/>
            <person name="Putnam N.H."/>
            <person name="Rokhsar D.S."/>
        </authorList>
    </citation>
    <scope>NUCLEOTIDE SEQUENCE</scope>
</reference>
<dbReference type="KEGG" id="hro:HELRODRAFT_171825"/>
<dbReference type="EnsemblMetazoa" id="HelroT171825">
    <property type="protein sequence ID" value="HelroP171825"/>
    <property type="gene ID" value="HelroG171825"/>
</dbReference>
<evidence type="ECO:0000313" key="2">
    <source>
        <dbReference type="EMBL" id="ESO05423.1"/>
    </source>
</evidence>